<dbReference type="Proteomes" id="UP000001876">
    <property type="component" value="Unassembled WGS sequence"/>
</dbReference>
<feature type="compositionally biased region" description="Acidic residues" evidence="2">
    <location>
        <begin position="243"/>
        <end position="252"/>
    </location>
</feature>
<evidence type="ECO:0000256" key="2">
    <source>
        <dbReference type="SAM" id="MobiDB-lite"/>
    </source>
</evidence>
<feature type="region of interest" description="Disordered" evidence="2">
    <location>
        <begin position="211"/>
        <end position="263"/>
    </location>
</feature>
<dbReference type="InterPro" id="IPR057429">
    <property type="entry name" value="WH_eIF2D"/>
</dbReference>
<dbReference type="EMBL" id="GG663741">
    <property type="protein sequence ID" value="EEH56093.1"/>
    <property type="molecule type" value="Genomic_DNA"/>
</dbReference>
<gene>
    <name evidence="4" type="ORF">MICPUCDRAFT_59599</name>
</gene>
<dbReference type="InterPro" id="IPR015947">
    <property type="entry name" value="PUA-like_sf"/>
</dbReference>
<dbReference type="OrthoDB" id="199771at2759"/>
<dbReference type="KEGG" id="mpp:MICPUCDRAFT_59599"/>
<organism evidence="5">
    <name type="scientific">Micromonas pusilla (strain CCMP1545)</name>
    <name type="common">Picoplanktonic green alga</name>
    <dbReference type="NCBI Taxonomy" id="564608"/>
    <lineage>
        <taxon>Eukaryota</taxon>
        <taxon>Viridiplantae</taxon>
        <taxon>Chlorophyta</taxon>
        <taxon>Mamiellophyceae</taxon>
        <taxon>Mamiellales</taxon>
        <taxon>Mamiellaceae</taxon>
        <taxon>Micromonas</taxon>
    </lineage>
</organism>
<evidence type="ECO:0000256" key="1">
    <source>
        <dbReference type="ARBA" id="ARBA00022490"/>
    </source>
</evidence>
<dbReference type="AlphaFoldDB" id="C1MW25"/>
<dbReference type="GO" id="GO:0001731">
    <property type="term" value="P:formation of translation preinitiation complex"/>
    <property type="evidence" value="ECO:0007669"/>
    <property type="project" value="InterPro"/>
</dbReference>
<keyword evidence="1" id="KW-0963">Cytoplasm</keyword>
<dbReference type="PANTHER" id="PTHR12217">
    <property type="entry name" value="EUKARYOTIC TRANSLATION INITIATION FACTOR 2D"/>
    <property type="match status" value="1"/>
</dbReference>
<dbReference type="STRING" id="564608.C1MW25"/>
<dbReference type="PROSITE" id="PS50890">
    <property type="entry name" value="PUA"/>
    <property type="match status" value="1"/>
</dbReference>
<reference evidence="4 5" key="1">
    <citation type="journal article" date="2009" name="Science">
        <title>Green evolution and dynamic adaptations revealed by genomes of the marine picoeukaryotes Micromonas.</title>
        <authorList>
            <person name="Worden A.Z."/>
            <person name="Lee J.H."/>
            <person name="Mock T."/>
            <person name="Rouze P."/>
            <person name="Simmons M.P."/>
            <person name="Aerts A.L."/>
            <person name="Allen A.E."/>
            <person name="Cuvelier M.L."/>
            <person name="Derelle E."/>
            <person name="Everett M.V."/>
            <person name="Foulon E."/>
            <person name="Grimwood J."/>
            <person name="Gundlach H."/>
            <person name="Henrissat B."/>
            <person name="Napoli C."/>
            <person name="McDonald S.M."/>
            <person name="Parker M.S."/>
            <person name="Rombauts S."/>
            <person name="Salamov A."/>
            <person name="Von Dassow P."/>
            <person name="Badger J.H."/>
            <person name="Coutinho P.M."/>
            <person name="Demir E."/>
            <person name="Dubchak I."/>
            <person name="Gentemann C."/>
            <person name="Eikrem W."/>
            <person name="Gready J.E."/>
            <person name="John U."/>
            <person name="Lanier W."/>
            <person name="Lindquist E.A."/>
            <person name="Lucas S."/>
            <person name="Mayer K.F."/>
            <person name="Moreau H."/>
            <person name="Not F."/>
            <person name="Otillar R."/>
            <person name="Panaud O."/>
            <person name="Pangilinan J."/>
            <person name="Paulsen I."/>
            <person name="Piegu B."/>
            <person name="Poliakov A."/>
            <person name="Robbens S."/>
            <person name="Schmutz J."/>
            <person name="Toulza E."/>
            <person name="Wyss T."/>
            <person name="Zelensky A."/>
            <person name="Zhou K."/>
            <person name="Armbrust E.V."/>
            <person name="Bhattacharya D."/>
            <person name="Goodenough U.W."/>
            <person name="Van de Peer Y."/>
            <person name="Grigoriev I.V."/>
        </authorList>
    </citation>
    <scope>NUCLEOTIDE SEQUENCE [LARGE SCALE GENOMIC DNA]</scope>
    <source>
        <strain evidence="4 5">CCMP1545</strain>
    </source>
</reference>
<sequence>MFRKPLTLTSTHKLGGADVKKLKKTLEKRFGASEDDVDLLIPKKSELSLAKVASPSRVHIVIADGHPIVYDVSGKGDFHLTVFALWRVPTLLGPPIALVGAPVSRFILQGADLMLPGAVVPRNASFPAGRVFAVAVPGNPMPIAIGEAEMSSDDVAAARSGGGKNGGKGRFLKILTSHRDALWDVAASQPSRPTLAPNAGFGKKVVSAVDARGRPVEESEGEEDEEEDEGEEEEIAEGGMMSDGEEEEDVEGDGAPPAAGRSEAAAAAAAAGVAAMTVSEDASSLDMDALIDRALLQALKHSVKDHALPLLGSALWAQHVVPCRLAGAGRTLDVKASTHKKLSKLLKVKSKLGWLTVKEDKHTKEMAVTSVNRAHDDIMNHAKHETASDAADGVAAAAEAEASATPDEYKGAAAAAATRDDASGSKPAKLTLSKVLKPGSSTAIRAVFAAVNESSEGGGDDSYSYSYPYEGLYTAERAKEVVDAYVALRGLDRGGDGGAVAPCPPGHVVLDPTLCDALFKGVLKKGDVYPTSMSASDVVAAWTNRFHPQISVRRGGKEATRKGELAPVRIESGTRGPKKVTKVTGFEAYLIDAVELSQTLSAKLATSCAVSDLEGQNNKGKSEVTLGGNKVTEACEVMTSWYGVPGKLIEKRDKLKGKR</sequence>
<protein>
    <submittedName>
        <fullName evidence="4">Predicted protein</fullName>
    </submittedName>
</protein>
<feature type="compositionally biased region" description="Low complexity" evidence="2">
    <location>
        <begin position="253"/>
        <end position="263"/>
    </location>
</feature>
<dbReference type="InterPro" id="IPR039757">
    <property type="entry name" value="EIF2D"/>
</dbReference>
<accession>C1MW25</accession>
<dbReference type="CDD" id="cd21156">
    <property type="entry name" value="PUA_eIF2d-like"/>
    <property type="match status" value="1"/>
</dbReference>
<dbReference type="SUPFAM" id="SSF55159">
    <property type="entry name" value="eIF1-like"/>
    <property type="match status" value="1"/>
</dbReference>
<dbReference type="Pfam" id="PF25304">
    <property type="entry name" value="WHD_eIF2D"/>
    <property type="match status" value="1"/>
</dbReference>
<dbReference type="Pfam" id="PF26292">
    <property type="entry name" value="PUA_elF2D"/>
    <property type="match status" value="1"/>
</dbReference>
<proteinExistence type="predicted"/>
<dbReference type="RefSeq" id="XP_003060141.1">
    <property type="nucleotide sequence ID" value="XM_003060095.1"/>
</dbReference>
<dbReference type="Gene3D" id="3.30.780.10">
    <property type="entry name" value="SUI1-like domain"/>
    <property type="match status" value="1"/>
</dbReference>
<dbReference type="InterPro" id="IPR036877">
    <property type="entry name" value="SUI1_dom_sf"/>
</dbReference>
<dbReference type="Gene3D" id="3.10.400.20">
    <property type="match status" value="1"/>
</dbReference>
<evidence type="ECO:0000259" key="3">
    <source>
        <dbReference type="PROSITE" id="PS50296"/>
    </source>
</evidence>
<name>C1MW25_MICPC</name>
<dbReference type="OMA" id="MFLKPYR"/>
<dbReference type="PROSITE" id="PS50296">
    <property type="entry name" value="SUI1"/>
    <property type="match status" value="1"/>
</dbReference>
<keyword evidence="5" id="KW-1185">Reference proteome</keyword>
<evidence type="ECO:0000313" key="4">
    <source>
        <dbReference type="EMBL" id="EEH56093.1"/>
    </source>
</evidence>
<dbReference type="InterPro" id="IPR048248">
    <property type="entry name" value="PUA_eIF2d-like"/>
</dbReference>
<dbReference type="InterPro" id="IPR048247">
    <property type="entry name" value="eIF2D_N"/>
</dbReference>
<feature type="compositionally biased region" description="Acidic residues" evidence="2">
    <location>
        <begin position="218"/>
        <end position="236"/>
    </location>
</feature>
<dbReference type="CDD" id="cd11610">
    <property type="entry name" value="eIF2D_N"/>
    <property type="match status" value="1"/>
</dbReference>
<dbReference type="Pfam" id="PF01253">
    <property type="entry name" value="SUI1"/>
    <property type="match status" value="1"/>
</dbReference>
<dbReference type="SUPFAM" id="SSF88697">
    <property type="entry name" value="PUA domain-like"/>
    <property type="match status" value="1"/>
</dbReference>
<feature type="domain" description="SUI1" evidence="3">
    <location>
        <begin position="575"/>
        <end position="642"/>
    </location>
</feature>
<dbReference type="GeneID" id="9685579"/>
<evidence type="ECO:0000313" key="5">
    <source>
        <dbReference type="Proteomes" id="UP000001876"/>
    </source>
</evidence>
<dbReference type="PANTHER" id="PTHR12217:SF4">
    <property type="entry name" value="EUKARYOTIC TRANSLATION INITIATION FACTOR 2D"/>
    <property type="match status" value="1"/>
</dbReference>
<dbReference type="Pfam" id="PF17832">
    <property type="entry name" value="Pre-PUA"/>
    <property type="match status" value="1"/>
</dbReference>
<dbReference type="InterPro" id="IPR001950">
    <property type="entry name" value="SUI1"/>
</dbReference>
<dbReference type="InterPro" id="IPR041366">
    <property type="entry name" value="Pre-PUA"/>
</dbReference>
<dbReference type="eggNOG" id="KOG2522">
    <property type="taxonomic scope" value="Eukaryota"/>
</dbReference>
<dbReference type="GO" id="GO:0003743">
    <property type="term" value="F:translation initiation factor activity"/>
    <property type="evidence" value="ECO:0007669"/>
    <property type="project" value="InterPro"/>
</dbReference>